<evidence type="ECO:0000256" key="1">
    <source>
        <dbReference type="SAM" id="MobiDB-lite"/>
    </source>
</evidence>
<proteinExistence type="predicted"/>
<keyword evidence="2" id="KW-0472">Membrane</keyword>
<organism evidence="3 4">
    <name type="scientific">Paenibacillus lutimineralis</name>
    <dbReference type="NCBI Taxonomy" id="2707005"/>
    <lineage>
        <taxon>Bacteria</taxon>
        <taxon>Bacillati</taxon>
        <taxon>Bacillota</taxon>
        <taxon>Bacilli</taxon>
        <taxon>Bacillales</taxon>
        <taxon>Paenibacillaceae</taxon>
        <taxon>Paenibacillus</taxon>
    </lineage>
</organism>
<dbReference type="OrthoDB" id="2608137at2"/>
<reference evidence="4" key="1">
    <citation type="submission" date="2018-12" db="EMBL/GenBank/DDBJ databases">
        <title>Complete genome sequence of Paenibacillus sp. MBLB1234.</title>
        <authorList>
            <person name="Nam Y.-D."/>
            <person name="Kang J."/>
            <person name="Chung W.-H."/>
            <person name="Park Y.S."/>
        </authorList>
    </citation>
    <scope>NUCLEOTIDE SEQUENCE [LARGE SCALE GENOMIC DNA]</scope>
    <source>
        <strain evidence="4">MBLB1234</strain>
    </source>
</reference>
<dbReference type="RefSeq" id="WP_127001474.1">
    <property type="nucleotide sequence ID" value="NZ_CP034346.1"/>
</dbReference>
<sequence length="138" mass="14878">MENFDQRNYTTYPSYPGPAQGGQPTQIIKHSGPGIASFIISLVAFMGYLFATVLVSVAAANVLESPEELFEEYFIQQGSAVAGVLLLLITIVLNLTSLILGIVGISMKNRKKVFAILGTIFSAIPILPVIFVLLFANL</sequence>
<dbReference type="KEGG" id="plut:EI981_20775"/>
<feature type="compositionally biased region" description="Polar residues" evidence="1">
    <location>
        <begin position="1"/>
        <end position="13"/>
    </location>
</feature>
<accession>A0A3S9V241</accession>
<feature type="transmembrane region" description="Helical" evidence="2">
    <location>
        <begin position="35"/>
        <end position="60"/>
    </location>
</feature>
<keyword evidence="2" id="KW-0812">Transmembrane</keyword>
<evidence type="ECO:0000256" key="2">
    <source>
        <dbReference type="SAM" id="Phobius"/>
    </source>
</evidence>
<evidence type="ECO:0000313" key="3">
    <source>
        <dbReference type="EMBL" id="AZS16652.1"/>
    </source>
</evidence>
<keyword evidence="4" id="KW-1185">Reference proteome</keyword>
<protein>
    <submittedName>
        <fullName evidence="3">Uncharacterized protein</fullName>
    </submittedName>
</protein>
<dbReference type="Proteomes" id="UP000270678">
    <property type="component" value="Chromosome"/>
</dbReference>
<keyword evidence="2" id="KW-1133">Transmembrane helix</keyword>
<gene>
    <name evidence="3" type="ORF">EI981_20775</name>
</gene>
<evidence type="ECO:0000313" key="4">
    <source>
        <dbReference type="Proteomes" id="UP000270678"/>
    </source>
</evidence>
<dbReference type="AlphaFoldDB" id="A0A3S9V241"/>
<dbReference type="EMBL" id="CP034346">
    <property type="protein sequence ID" value="AZS16652.1"/>
    <property type="molecule type" value="Genomic_DNA"/>
</dbReference>
<name>A0A3S9V241_9BACL</name>
<feature type="transmembrane region" description="Helical" evidence="2">
    <location>
        <begin position="80"/>
        <end position="106"/>
    </location>
</feature>
<feature type="transmembrane region" description="Helical" evidence="2">
    <location>
        <begin position="113"/>
        <end position="136"/>
    </location>
</feature>
<feature type="region of interest" description="Disordered" evidence="1">
    <location>
        <begin position="1"/>
        <end position="23"/>
    </location>
</feature>